<evidence type="ECO:0000256" key="1">
    <source>
        <dbReference type="ARBA" id="ARBA00004496"/>
    </source>
</evidence>
<keyword evidence="4" id="KW-0597">Phosphoprotein</keyword>
<name>A0A5N5EXD9_9ROSA</name>
<keyword evidence="3" id="KW-0963">Cytoplasm</keyword>
<feature type="compositionally biased region" description="Polar residues" evidence="5">
    <location>
        <begin position="59"/>
        <end position="69"/>
    </location>
</feature>
<feature type="compositionally biased region" description="Basic and acidic residues" evidence="5">
    <location>
        <begin position="111"/>
        <end position="123"/>
    </location>
</feature>
<comment type="subcellular location">
    <subcellularLocation>
        <location evidence="1">Cytoplasm</location>
    </subcellularLocation>
</comment>
<evidence type="ECO:0000256" key="3">
    <source>
        <dbReference type="ARBA" id="ARBA00022490"/>
    </source>
</evidence>
<proteinExistence type="inferred from homology"/>
<evidence type="ECO:0000256" key="5">
    <source>
        <dbReference type="SAM" id="MobiDB-lite"/>
    </source>
</evidence>
<evidence type="ECO:0000313" key="6">
    <source>
        <dbReference type="EMBL" id="KAB2595486.1"/>
    </source>
</evidence>
<dbReference type="Pfam" id="PF10248">
    <property type="entry name" value="Mlf1IP"/>
    <property type="match status" value="1"/>
</dbReference>
<feature type="compositionally biased region" description="Basic and acidic residues" evidence="5">
    <location>
        <begin position="85"/>
        <end position="101"/>
    </location>
</feature>
<gene>
    <name evidence="6" type="ORF">D8674_030936</name>
</gene>
<dbReference type="EMBL" id="SMOL01000781">
    <property type="protein sequence ID" value="KAB2595486.1"/>
    <property type="molecule type" value="Genomic_DNA"/>
</dbReference>
<evidence type="ECO:0000313" key="7">
    <source>
        <dbReference type="Proteomes" id="UP000327157"/>
    </source>
</evidence>
<evidence type="ECO:0000256" key="2">
    <source>
        <dbReference type="ARBA" id="ARBA00008332"/>
    </source>
</evidence>
<keyword evidence="7" id="KW-1185">Reference proteome</keyword>
<dbReference type="AlphaFoldDB" id="A0A5N5EXD9"/>
<protein>
    <submittedName>
        <fullName evidence="6">Uncharacterized protein</fullName>
    </submittedName>
</protein>
<comment type="caution">
    <text evidence="6">The sequence shown here is derived from an EMBL/GenBank/DDBJ whole genome shotgun (WGS) entry which is preliminary data.</text>
</comment>
<comment type="similarity">
    <text evidence="2">Belongs to the MLF family.</text>
</comment>
<dbReference type="InterPro" id="IPR019376">
    <property type="entry name" value="Myeloid_leukemia_factor"/>
</dbReference>
<reference evidence="7" key="2">
    <citation type="submission" date="2019-10" db="EMBL/GenBank/DDBJ databases">
        <title>A de novo genome assembly of a pear dwarfing rootstock.</title>
        <authorList>
            <person name="Wang F."/>
            <person name="Wang J."/>
            <person name="Li S."/>
            <person name="Zhang Y."/>
            <person name="Fang M."/>
            <person name="Ma L."/>
            <person name="Zhao Y."/>
            <person name="Jiang S."/>
        </authorList>
    </citation>
    <scope>NUCLEOTIDE SEQUENCE [LARGE SCALE GENOMIC DNA]</scope>
</reference>
<evidence type="ECO:0000256" key="4">
    <source>
        <dbReference type="ARBA" id="ARBA00022553"/>
    </source>
</evidence>
<feature type="region of interest" description="Disordered" evidence="5">
    <location>
        <begin position="56"/>
        <end position="123"/>
    </location>
</feature>
<dbReference type="OrthoDB" id="8707547at2759"/>
<accession>A0A5N5EXD9</accession>
<dbReference type="GO" id="GO:0005737">
    <property type="term" value="C:cytoplasm"/>
    <property type="evidence" value="ECO:0007669"/>
    <property type="project" value="UniProtKB-SubCell"/>
</dbReference>
<sequence length="341" mass="38141">MQSERDTRDGVSRSRGLVDSFQGFGSRRSMFPSLFGGRDPFADPFFSRPIGSIFESNMYGPSSVSNDTPESGRANKISVEELNSDDERWQDKVTGDERDNIGKQSVSGKEPSIEHPEDVVDQRKSKDVMYRNDRNNVEGEHSQGRNFSVQTCRVTYGGVALEETKEADKTTGQATHRISRGLHDKGHSVTRKLMSDGKVDVLQTLHNLNEDELPGFEVAWNGNVEGHLPGWTHEFDMHGSGSREQMEKAFSAAGLLPPSGQAQSTRGMCTRFSILKLQMLIESILQQATAICPPSLQPNTMLQGNRLQTKDKSIFLRNFHCSVDLIPSSIYDFYLEAPRHR</sequence>
<reference evidence="6 7" key="3">
    <citation type="submission" date="2019-11" db="EMBL/GenBank/DDBJ databases">
        <title>A de novo genome assembly of a pear dwarfing rootstock.</title>
        <authorList>
            <person name="Wang F."/>
            <person name="Wang J."/>
            <person name="Li S."/>
            <person name="Zhang Y."/>
            <person name="Fang M."/>
            <person name="Ma L."/>
            <person name="Zhao Y."/>
            <person name="Jiang S."/>
        </authorList>
    </citation>
    <scope>NUCLEOTIDE SEQUENCE [LARGE SCALE GENOMIC DNA]</scope>
    <source>
        <strain evidence="6">S2</strain>
        <tissue evidence="6">Leaf</tissue>
    </source>
</reference>
<reference evidence="6 7" key="1">
    <citation type="submission" date="2019-09" db="EMBL/GenBank/DDBJ databases">
        <authorList>
            <person name="Ou C."/>
        </authorList>
    </citation>
    <scope>NUCLEOTIDE SEQUENCE [LARGE SCALE GENOMIC DNA]</scope>
    <source>
        <strain evidence="6">S2</strain>
        <tissue evidence="6">Leaf</tissue>
    </source>
</reference>
<dbReference type="Proteomes" id="UP000327157">
    <property type="component" value="Chromosome 7"/>
</dbReference>
<dbReference type="PANTHER" id="PTHR13105">
    <property type="entry name" value="MYELOID LEUKEMIA FACTOR"/>
    <property type="match status" value="1"/>
</dbReference>
<organism evidence="6 7">
    <name type="scientific">Pyrus ussuriensis x Pyrus communis</name>
    <dbReference type="NCBI Taxonomy" id="2448454"/>
    <lineage>
        <taxon>Eukaryota</taxon>
        <taxon>Viridiplantae</taxon>
        <taxon>Streptophyta</taxon>
        <taxon>Embryophyta</taxon>
        <taxon>Tracheophyta</taxon>
        <taxon>Spermatophyta</taxon>
        <taxon>Magnoliopsida</taxon>
        <taxon>eudicotyledons</taxon>
        <taxon>Gunneridae</taxon>
        <taxon>Pentapetalae</taxon>
        <taxon>rosids</taxon>
        <taxon>fabids</taxon>
        <taxon>Rosales</taxon>
        <taxon>Rosaceae</taxon>
        <taxon>Amygdaloideae</taxon>
        <taxon>Maleae</taxon>
        <taxon>Pyrus</taxon>
    </lineage>
</organism>